<feature type="domain" description="Tyrosine specific protein phosphatases" evidence="3">
    <location>
        <begin position="151"/>
        <end position="215"/>
    </location>
</feature>
<evidence type="ECO:0000259" key="3">
    <source>
        <dbReference type="PROSITE" id="PS50056"/>
    </source>
</evidence>
<evidence type="ECO:0000313" key="5">
    <source>
        <dbReference type="Proteomes" id="UP000002668"/>
    </source>
</evidence>
<name>E5A681_LEPMJ</name>
<feature type="compositionally biased region" description="Polar residues" evidence="2">
    <location>
        <begin position="257"/>
        <end position="271"/>
    </location>
</feature>
<dbReference type="GO" id="GO:0140096">
    <property type="term" value="F:catalytic activity, acting on a protein"/>
    <property type="evidence" value="ECO:0007669"/>
    <property type="project" value="UniProtKB-ARBA"/>
</dbReference>
<evidence type="ECO:0000256" key="2">
    <source>
        <dbReference type="SAM" id="MobiDB-lite"/>
    </source>
</evidence>
<feature type="region of interest" description="Disordered" evidence="2">
    <location>
        <begin position="251"/>
        <end position="292"/>
    </location>
</feature>
<dbReference type="Pfam" id="PF00782">
    <property type="entry name" value="DSPc"/>
    <property type="match status" value="1"/>
</dbReference>
<feature type="compositionally biased region" description="Acidic residues" evidence="2">
    <location>
        <begin position="283"/>
        <end position="292"/>
    </location>
</feature>
<dbReference type="GeneID" id="13282504"/>
<sequence length="307" mass="34322">MSETPCHPTRTQHKYTYRLPTPPRISVPPPTMASEMPNLAIGSEPDDVDMSFLKETALENIVHTNTVLEWAYESRRQAQIILPWLFLGPMLAAKDKAFIEKEGITMVMAVRSQANSLVGAMKAAAQLGVEVTTIDVPTCFSLTRRLAETTTLINRHIARVRQEALAQTGQPILGKVLVFCESGNEKSAAVVAAYLMAMLDNFDYIRAMQVCQAQRFCVNFDDNIKNMLLSYWDILLAKRSVAKTLAQIPSDHMASGDDTSPTSQLWPSSNNKNKRTIEHIRDDEDMDMDGVEESDAARFLGRDVRPF</sequence>
<gene>
    <name evidence="4" type="ORF">LEMA_P083650.1</name>
</gene>
<dbReference type="eggNOG" id="KOG1716">
    <property type="taxonomic scope" value="Eukaryota"/>
</dbReference>
<keyword evidence="5" id="KW-1185">Reference proteome</keyword>
<dbReference type="InterPro" id="IPR052449">
    <property type="entry name" value="STYX-Interacting_Phosphatase"/>
</dbReference>
<organism evidence="4 5">
    <name type="scientific">Leptosphaeria maculans (strain JN3 / isolate v23.1.3 / race Av1-4-5-6-7-8)</name>
    <name type="common">Blackleg fungus</name>
    <name type="synonym">Phoma lingam</name>
    <dbReference type="NCBI Taxonomy" id="985895"/>
    <lineage>
        <taxon>Eukaryota</taxon>
        <taxon>Fungi</taxon>
        <taxon>Dikarya</taxon>
        <taxon>Ascomycota</taxon>
        <taxon>Pezizomycotina</taxon>
        <taxon>Dothideomycetes</taxon>
        <taxon>Pleosporomycetidae</taxon>
        <taxon>Pleosporales</taxon>
        <taxon>Pleosporineae</taxon>
        <taxon>Leptosphaeriaceae</taxon>
        <taxon>Plenodomus</taxon>
        <taxon>Plenodomus lingam/Leptosphaeria maculans species complex</taxon>
    </lineage>
</organism>
<dbReference type="CDD" id="cd14498">
    <property type="entry name" value="DSP"/>
    <property type="match status" value="1"/>
</dbReference>
<accession>E5A681</accession>
<dbReference type="SMART" id="SM00195">
    <property type="entry name" value="DSPc"/>
    <property type="match status" value="1"/>
</dbReference>
<dbReference type="GO" id="GO:0005654">
    <property type="term" value="C:nucleoplasm"/>
    <property type="evidence" value="ECO:0007669"/>
    <property type="project" value="TreeGrafter"/>
</dbReference>
<dbReference type="Proteomes" id="UP000002668">
    <property type="component" value="Genome"/>
</dbReference>
<dbReference type="GO" id="GO:0005737">
    <property type="term" value="C:cytoplasm"/>
    <property type="evidence" value="ECO:0007669"/>
    <property type="project" value="TreeGrafter"/>
</dbReference>
<dbReference type="AlphaFoldDB" id="E5A681"/>
<dbReference type="PROSITE" id="PS50056">
    <property type="entry name" value="TYR_PHOSPHATASE_2"/>
    <property type="match status" value="1"/>
</dbReference>
<dbReference type="InterPro" id="IPR020422">
    <property type="entry name" value="TYR_PHOSPHATASE_DUAL_dom"/>
</dbReference>
<dbReference type="PANTHER" id="PTHR46588:SF1">
    <property type="entry name" value="SERINE_THREONINE_TYROSINE-INTERACTING PROTEIN"/>
    <property type="match status" value="1"/>
</dbReference>
<dbReference type="GO" id="GO:0062026">
    <property type="term" value="P:negative regulation of SCF-dependent proteasomal ubiquitin-dependent catabolic process"/>
    <property type="evidence" value="ECO:0007669"/>
    <property type="project" value="TreeGrafter"/>
</dbReference>
<protein>
    <submittedName>
        <fullName evidence="4">Similar to FMI2 protein</fullName>
    </submittedName>
</protein>
<dbReference type="GO" id="GO:1990444">
    <property type="term" value="F:F-box domain binding"/>
    <property type="evidence" value="ECO:0007669"/>
    <property type="project" value="TreeGrafter"/>
</dbReference>
<reference evidence="5" key="1">
    <citation type="journal article" date="2011" name="Nat. Commun.">
        <title>Effector diversification within compartments of the Leptosphaeria maculans genome affected by Repeat-Induced Point mutations.</title>
        <authorList>
            <person name="Rouxel T."/>
            <person name="Grandaubert J."/>
            <person name="Hane J.K."/>
            <person name="Hoede C."/>
            <person name="van de Wouw A.P."/>
            <person name="Couloux A."/>
            <person name="Dominguez V."/>
            <person name="Anthouard V."/>
            <person name="Bally P."/>
            <person name="Bourras S."/>
            <person name="Cozijnsen A.J."/>
            <person name="Ciuffetti L.M."/>
            <person name="Degrave A."/>
            <person name="Dilmaghani A."/>
            <person name="Duret L."/>
            <person name="Fudal I."/>
            <person name="Goodwin S.B."/>
            <person name="Gout L."/>
            <person name="Glaser N."/>
            <person name="Linglin J."/>
            <person name="Kema G.H.J."/>
            <person name="Lapalu N."/>
            <person name="Lawrence C.B."/>
            <person name="May K."/>
            <person name="Meyer M."/>
            <person name="Ollivier B."/>
            <person name="Poulain J."/>
            <person name="Schoch C.L."/>
            <person name="Simon A."/>
            <person name="Spatafora J.W."/>
            <person name="Stachowiak A."/>
            <person name="Turgeon B.G."/>
            <person name="Tyler B.M."/>
            <person name="Vincent D."/>
            <person name="Weissenbach J."/>
            <person name="Amselem J."/>
            <person name="Quesneville H."/>
            <person name="Oliver R.P."/>
            <person name="Wincker P."/>
            <person name="Balesdent M.-H."/>
            <person name="Howlett B.J."/>
        </authorList>
    </citation>
    <scope>NUCLEOTIDE SEQUENCE [LARGE SCALE GENOMIC DNA]</scope>
    <source>
        <strain evidence="5">JN3 / isolate v23.1.3 / race Av1-4-5-6-7-8</strain>
    </source>
</reference>
<comment type="similarity">
    <text evidence="1">Belongs to the protein-tyrosine phosphatase family. Non-receptor class subfamily.</text>
</comment>
<evidence type="ECO:0000256" key="1">
    <source>
        <dbReference type="ARBA" id="ARBA00009649"/>
    </source>
</evidence>
<dbReference type="STRING" id="985895.E5A681"/>
<dbReference type="EMBL" id="FP929135">
    <property type="protein sequence ID" value="CBX99126.1"/>
    <property type="molecule type" value="Genomic_DNA"/>
</dbReference>
<dbReference type="PANTHER" id="PTHR46588">
    <property type="entry name" value="SERINE/THREONINE/TYROSINE-INTERACTING PROTEIN"/>
    <property type="match status" value="1"/>
</dbReference>
<dbReference type="InterPro" id="IPR029021">
    <property type="entry name" value="Prot-tyrosine_phosphatase-like"/>
</dbReference>
<dbReference type="Gene3D" id="3.90.190.10">
    <property type="entry name" value="Protein tyrosine phosphatase superfamily"/>
    <property type="match status" value="1"/>
</dbReference>
<dbReference type="InParanoid" id="E5A681"/>
<dbReference type="VEuPathDB" id="FungiDB:LEMA_P083650.1"/>
<dbReference type="SUPFAM" id="SSF52799">
    <property type="entry name" value="(Phosphotyrosine protein) phosphatases II"/>
    <property type="match status" value="1"/>
</dbReference>
<dbReference type="InterPro" id="IPR000387">
    <property type="entry name" value="Tyr_Pase_dom"/>
</dbReference>
<dbReference type="HOGENOM" id="CLU_049471_0_0_1"/>
<dbReference type="OrthoDB" id="10252009at2759"/>
<proteinExistence type="inferred from homology"/>
<dbReference type="RefSeq" id="XP_003842605.1">
    <property type="nucleotide sequence ID" value="XM_003842557.1"/>
</dbReference>
<dbReference type="OMA" id="IAYIMVM"/>
<dbReference type="InterPro" id="IPR000340">
    <property type="entry name" value="Dual-sp_phosphatase_cat-dom"/>
</dbReference>
<evidence type="ECO:0000313" key="4">
    <source>
        <dbReference type="EMBL" id="CBX99126.1"/>
    </source>
</evidence>
<dbReference type="GO" id="GO:0070372">
    <property type="term" value="P:regulation of ERK1 and ERK2 cascade"/>
    <property type="evidence" value="ECO:0007669"/>
    <property type="project" value="TreeGrafter"/>
</dbReference>